<accession>A0A840US92</accession>
<proteinExistence type="predicted"/>
<sequence>MAIEFDQNKRDKTLQQRGLDFARAAEVFASVAVTIEDIRRDYGEKRYISVGLLDLRAVVVVWTPRGKTRRIISMRYANDREKEKYSKHLD</sequence>
<dbReference type="AlphaFoldDB" id="A0A840US92"/>
<dbReference type="Gene3D" id="3.10.450.530">
    <property type="entry name" value="Ribonuclease toxin, BrnT, of type II toxin-antitoxin system"/>
    <property type="match status" value="1"/>
</dbReference>
<dbReference type="InterPro" id="IPR007460">
    <property type="entry name" value="BrnT_toxin"/>
</dbReference>
<evidence type="ECO:0000313" key="1">
    <source>
        <dbReference type="EMBL" id="MBB5347696.1"/>
    </source>
</evidence>
<dbReference type="Proteomes" id="UP000539642">
    <property type="component" value="Unassembled WGS sequence"/>
</dbReference>
<dbReference type="InterPro" id="IPR038573">
    <property type="entry name" value="BrnT_sf"/>
</dbReference>
<organism evidence="1 2">
    <name type="scientific">Desulfoprunum benzoelyticum</name>
    <dbReference type="NCBI Taxonomy" id="1506996"/>
    <lineage>
        <taxon>Bacteria</taxon>
        <taxon>Pseudomonadati</taxon>
        <taxon>Thermodesulfobacteriota</taxon>
        <taxon>Desulfobulbia</taxon>
        <taxon>Desulfobulbales</taxon>
        <taxon>Desulfobulbaceae</taxon>
        <taxon>Desulfoprunum</taxon>
    </lineage>
</organism>
<gene>
    <name evidence="1" type="ORF">HNQ81_001420</name>
</gene>
<protein>
    <recommendedName>
        <fullName evidence="3">BrnT family toxin</fullName>
    </recommendedName>
</protein>
<dbReference type="EMBL" id="JACHEO010000006">
    <property type="protein sequence ID" value="MBB5347696.1"/>
    <property type="molecule type" value="Genomic_DNA"/>
</dbReference>
<dbReference type="RefSeq" id="WP_183349691.1">
    <property type="nucleotide sequence ID" value="NZ_JACHEO010000006.1"/>
</dbReference>
<evidence type="ECO:0000313" key="2">
    <source>
        <dbReference type="Proteomes" id="UP000539642"/>
    </source>
</evidence>
<comment type="caution">
    <text evidence="1">The sequence shown here is derived from an EMBL/GenBank/DDBJ whole genome shotgun (WGS) entry which is preliminary data.</text>
</comment>
<name>A0A840US92_9BACT</name>
<dbReference type="Pfam" id="PF04365">
    <property type="entry name" value="BrnT_toxin"/>
    <property type="match status" value="1"/>
</dbReference>
<keyword evidence="2" id="KW-1185">Reference proteome</keyword>
<reference evidence="1 2" key="1">
    <citation type="submission" date="2020-08" db="EMBL/GenBank/DDBJ databases">
        <title>Genomic Encyclopedia of Type Strains, Phase IV (KMG-IV): sequencing the most valuable type-strain genomes for metagenomic binning, comparative biology and taxonomic classification.</title>
        <authorList>
            <person name="Goeker M."/>
        </authorList>
    </citation>
    <scope>NUCLEOTIDE SEQUENCE [LARGE SCALE GENOMIC DNA]</scope>
    <source>
        <strain evidence="1 2">DSM 28570</strain>
    </source>
</reference>
<evidence type="ECO:0008006" key="3">
    <source>
        <dbReference type="Google" id="ProtNLM"/>
    </source>
</evidence>